<comment type="caution">
    <text evidence="6">The sequence shown here is derived from an EMBL/GenBank/DDBJ whole genome shotgun (WGS) entry which is preliminary data.</text>
</comment>
<dbReference type="PIRSF" id="PIRSF000723">
    <property type="entry name" value="Carbamate_kin"/>
    <property type="match status" value="1"/>
</dbReference>
<proteinExistence type="inferred from homology"/>
<reference evidence="6 7" key="1">
    <citation type="submission" date="2022-03" db="EMBL/GenBank/DDBJ databases">
        <title>Pseudonocardia alaer sp. nov., a novel actinomycete isolated from reed forest soil.</title>
        <authorList>
            <person name="Wang L."/>
        </authorList>
    </citation>
    <scope>NUCLEOTIDE SEQUENCE [LARGE SCALE GENOMIC DNA]</scope>
    <source>
        <strain evidence="6 7">Y-16303</strain>
    </source>
</reference>
<evidence type="ECO:0000256" key="1">
    <source>
        <dbReference type="ARBA" id="ARBA00011066"/>
    </source>
</evidence>
<comment type="similarity">
    <text evidence="1 4">Belongs to the carbamate kinase family.</text>
</comment>
<dbReference type="PANTHER" id="PTHR30409">
    <property type="entry name" value="CARBAMATE KINASE"/>
    <property type="match status" value="1"/>
</dbReference>
<dbReference type="RefSeq" id="WP_241041220.1">
    <property type="nucleotide sequence ID" value="NZ_BAAAJF010000030.1"/>
</dbReference>
<dbReference type="Pfam" id="PF00696">
    <property type="entry name" value="AA_kinase"/>
    <property type="match status" value="1"/>
</dbReference>
<dbReference type="Proteomes" id="UP001299970">
    <property type="component" value="Unassembled WGS sequence"/>
</dbReference>
<dbReference type="GO" id="GO:0016301">
    <property type="term" value="F:kinase activity"/>
    <property type="evidence" value="ECO:0007669"/>
    <property type="project" value="UniProtKB-KW"/>
</dbReference>
<dbReference type="SUPFAM" id="SSF53633">
    <property type="entry name" value="Carbamate kinase-like"/>
    <property type="match status" value="1"/>
</dbReference>
<dbReference type="NCBIfam" id="NF009007">
    <property type="entry name" value="PRK12352.1"/>
    <property type="match status" value="1"/>
</dbReference>
<protein>
    <recommendedName>
        <fullName evidence="4">Carbamate kinase</fullName>
    </recommendedName>
</protein>
<sequence>MRKTVVVALGGNAITRSGEAGTHAEQAANARRMADSVCRARDAGWSVVIVHGNGPQIGNLSIQQDAGASQVPGLPLFCLGAMTEGQLGSLLSLALREAGGERLPGIVSVVTHTVVDAGDPAFARPTKPIGPFLDEDTARRRAQEMGWTVGEDAGRGYRRLVASPEPRRIVELDDIRCLVDHGSVVVAAGGGGVPVVEDGHLLRGIDAVIDKDLAAERLASALNANALVLVTGVPRVVLDFGTPDARDVAEMTVDEADAHASEGQFPEGSMGPKVRAAIRFVTSTGGTAIITDPERVCASLDPGGGHGATGTRIVPSLSRLGAAS</sequence>
<dbReference type="Gene3D" id="3.40.1160.10">
    <property type="entry name" value="Acetylglutamate kinase-like"/>
    <property type="match status" value="1"/>
</dbReference>
<evidence type="ECO:0000313" key="7">
    <source>
        <dbReference type="Proteomes" id="UP001299970"/>
    </source>
</evidence>
<dbReference type="CDD" id="cd04235">
    <property type="entry name" value="AAK_CK"/>
    <property type="match status" value="1"/>
</dbReference>
<dbReference type="InterPro" id="IPR003964">
    <property type="entry name" value="Carb_kinase"/>
</dbReference>
<evidence type="ECO:0000313" key="6">
    <source>
        <dbReference type="EMBL" id="MCH6170412.1"/>
    </source>
</evidence>
<name>A0ABS9TPE7_9PSEU</name>
<dbReference type="PRINTS" id="PR01469">
    <property type="entry name" value="CARBMTKINASE"/>
</dbReference>
<evidence type="ECO:0000259" key="5">
    <source>
        <dbReference type="Pfam" id="PF00696"/>
    </source>
</evidence>
<accession>A0ABS9TPE7</accession>
<keyword evidence="7" id="KW-1185">Reference proteome</keyword>
<organism evidence="6 7">
    <name type="scientific">Pseudonocardia alaniniphila</name>
    <dbReference type="NCBI Taxonomy" id="75291"/>
    <lineage>
        <taxon>Bacteria</taxon>
        <taxon>Bacillati</taxon>
        <taxon>Actinomycetota</taxon>
        <taxon>Actinomycetes</taxon>
        <taxon>Pseudonocardiales</taxon>
        <taxon>Pseudonocardiaceae</taxon>
        <taxon>Pseudonocardia</taxon>
    </lineage>
</organism>
<dbReference type="PANTHER" id="PTHR30409:SF1">
    <property type="entry name" value="CARBAMATE KINASE-RELATED"/>
    <property type="match status" value="1"/>
</dbReference>
<dbReference type="EMBL" id="JAKXMK010000032">
    <property type="protein sequence ID" value="MCH6170412.1"/>
    <property type="molecule type" value="Genomic_DNA"/>
</dbReference>
<evidence type="ECO:0000256" key="4">
    <source>
        <dbReference type="PIRNR" id="PIRNR000723"/>
    </source>
</evidence>
<dbReference type="InterPro" id="IPR036393">
    <property type="entry name" value="AceGlu_kinase-like_sf"/>
</dbReference>
<evidence type="ECO:0000256" key="2">
    <source>
        <dbReference type="ARBA" id="ARBA00022679"/>
    </source>
</evidence>
<dbReference type="InterPro" id="IPR001048">
    <property type="entry name" value="Asp/Glu/Uridylate_kinase"/>
</dbReference>
<evidence type="ECO:0000256" key="3">
    <source>
        <dbReference type="ARBA" id="ARBA00022777"/>
    </source>
</evidence>
<keyword evidence="2 4" id="KW-0808">Transferase</keyword>
<feature type="domain" description="Aspartate/glutamate/uridylate kinase" evidence="5">
    <location>
        <begin position="3"/>
        <end position="291"/>
    </location>
</feature>
<keyword evidence="3 4" id="KW-0418">Kinase</keyword>
<gene>
    <name evidence="6" type="ORF">MMF94_32320</name>
</gene>